<dbReference type="PROSITE" id="PS00028">
    <property type="entry name" value="ZINC_FINGER_C2H2_1"/>
    <property type="match status" value="1"/>
</dbReference>
<accession>A0A182Y2A5</accession>
<dbReference type="OMA" id="PSCHERV"/>
<dbReference type="SUPFAM" id="SSF57716">
    <property type="entry name" value="Glucocorticoid receptor-like (DNA-binding domain)"/>
    <property type="match status" value="1"/>
</dbReference>
<dbReference type="Proteomes" id="UP000076408">
    <property type="component" value="Unassembled WGS sequence"/>
</dbReference>
<sequence>MSGTRNVPFDTDLPPPLVPLPSCHARVKQLQARLFNGLPLTTSYIANCRLCLSRNFGDKSTTIIEEQLCAMLKQVFPFPITNQIGLPMNVCAECYKAVQMFYGYSVQVLANQKKLQETLIKTDHFEYNAFNKTILERAQHPDTHREQKAEPSCQQEAGIEIKSEDESQDDEYQCGMLIDSDAQCKSEVGSDDDQAQDPLLPPSSYERTSLRSVRTERLRNPPTEVSVTHEASLPIGKATTANASKSAAASVPSAKPPSLEFAGVRKRIRLATTEPSETDDTADGSSFPKPVYICSLCAQTFDKHHQLVCHQKTHLMRECPICKQMIVHGTMREHIIKVHAVIDSDRSVT</sequence>
<dbReference type="Gene3D" id="3.40.1800.20">
    <property type="match status" value="1"/>
</dbReference>
<reference evidence="3" key="1">
    <citation type="journal article" date="2014" name="Genome Biol.">
        <title>Genome analysis of a major urban malaria vector mosquito, Anopheles stephensi.</title>
        <authorList>
            <person name="Jiang X."/>
            <person name="Peery A."/>
            <person name="Hall A.B."/>
            <person name="Sharma A."/>
            <person name="Chen X.G."/>
            <person name="Waterhouse R.M."/>
            <person name="Komissarov A."/>
            <person name="Riehle M.M."/>
            <person name="Shouche Y."/>
            <person name="Sharakhova M.V."/>
            <person name="Lawson D."/>
            <person name="Pakpour N."/>
            <person name="Arensburger P."/>
            <person name="Davidson V.L."/>
            <person name="Eiglmeier K."/>
            <person name="Emrich S."/>
            <person name="George P."/>
            <person name="Kennedy R.C."/>
            <person name="Mane S.P."/>
            <person name="Maslen G."/>
            <person name="Oringanje C."/>
            <person name="Qi Y."/>
            <person name="Settlage R."/>
            <person name="Tojo M."/>
            <person name="Tubio J.M."/>
            <person name="Unger M.F."/>
            <person name="Wang B."/>
            <person name="Vernick K.D."/>
            <person name="Ribeiro J.M."/>
            <person name="James A.A."/>
            <person name="Michel K."/>
            <person name="Riehle M.A."/>
            <person name="Luckhart S."/>
            <person name="Sharakhov I.V."/>
            <person name="Tu Z."/>
        </authorList>
    </citation>
    <scope>NUCLEOTIDE SEQUENCE [LARGE SCALE GENOMIC DNA]</scope>
    <source>
        <strain evidence="3">Indian</strain>
    </source>
</reference>
<dbReference type="VEuPathDB" id="VectorBase:ASTEI02591"/>
<dbReference type="SMART" id="SM00868">
    <property type="entry name" value="zf-AD"/>
    <property type="match status" value="2"/>
</dbReference>
<reference evidence="2" key="2">
    <citation type="submission" date="2020-05" db="UniProtKB">
        <authorList>
            <consortium name="EnsemblMetazoa"/>
        </authorList>
    </citation>
    <scope>IDENTIFICATION</scope>
    <source>
        <strain evidence="2">Indian</strain>
    </source>
</reference>
<dbReference type="PROSITE" id="PS51915">
    <property type="entry name" value="ZAD"/>
    <property type="match status" value="1"/>
</dbReference>
<evidence type="ECO:0000256" key="1">
    <source>
        <dbReference type="SAM" id="MobiDB-lite"/>
    </source>
</evidence>
<organism evidence="2 3">
    <name type="scientific">Anopheles stephensi</name>
    <name type="common">Indo-Pakistan malaria mosquito</name>
    <dbReference type="NCBI Taxonomy" id="30069"/>
    <lineage>
        <taxon>Eukaryota</taxon>
        <taxon>Metazoa</taxon>
        <taxon>Ecdysozoa</taxon>
        <taxon>Arthropoda</taxon>
        <taxon>Hexapoda</taxon>
        <taxon>Insecta</taxon>
        <taxon>Pterygota</taxon>
        <taxon>Neoptera</taxon>
        <taxon>Endopterygota</taxon>
        <taxon>Diptera</taxon>
        <taxon>Nematocera</taxon>
        <taxon>Culicoidea</taxon>
        <taxon>Culicidae</taxon>
        <taxon>Anophelinae</taxon>
        <taxon>Anopheles</taxon>
    </lineage>
</organism>
<dbReference type="VEuPathDB" id="VectorBase:ASTEI20_037110"/>
<dbReference type="GO" id="GO:0008270">
    <property type="term" value="F:zinc ion binding"/>
    <property type="evidence" value="ECO:0007669"/>
    <property type="project" value="UniProtKB-UniRule"/>
</dbReference>
<keyword evidence="3" id="KW-1185">Reference proteome</keyword>
<feature type="region of interest" description="Disordered" evidence="1">
    <location>
        <begin position="140"/>
        <end position="170"/>
    </location>
</feature>
<name>A0A182Y2A5_ANOST</name>
<dbReference type="Pfam" id="PF07776">
    <property type="entry name" value="zf-AD"/>
    <property type="match status" value="1"/>
</dbReference>
<dbReference type="VEuPathDB" id="VectorBase:ASTE008315"/>
<dbReference type="InterPro" id="IPR012934">
    <property type="entry name" value="Znf_AD"/>
</dbReference>
<dbReference type="InterPro" id="IPR013087">
    <property type="entry name" value="Znf_C2H2_type"/>
</dbReference>
<feature type="compositionally biased region" description="Basic and acidic residues" evidence="1">
    <location>
        <begin position="140"/>
        <end position="149"/>
    </location>
</feature>
<dbReference type="PROSITE" id="PS50157">
    <property type="entry name" value="ZINC_FINGER_C2H2_2"/>
    <property type="match status" value="1"/>
</dbReference>
<evidence type="ECO:0000313" key="2">
    <source>
        <dbReference type="EnsemblMetazoa" id="ASTEI02591-PA"/>
    </source>
</evidence>
<feature type="region of interest" description="Disordered" evidence="1">
    <location>
        <begin position="185"/>
        <end position="233"/>
    </location>
</feature>
<proteinExistence type="predicted"/>
<evidence type="ECO:0000313" key="3">
    <source>
        <dbReference type="Proteomes" id="UP000076408"/>
    </source>
</evidence>
<dbReference type="EnsemblMetazoa" id="ASTEI02591-RA">
    <property type="protein sequence ID" value="ASTEI02591-PA"/>
    <property type="gene ID" value="ASTEI02591"/>
</dbReference>
<protein>
    <submittedName>
        <fullName evidence="2">Uncharacterized protein</fullName>
    </submittedName>
</protein>
<dbReference type="AlphaFoldDB" id="A0A182Y2A5"/>
<dbReference type="GO" id="GO:0005634">
    <property type="term" value="C:nucleus"/>
    <property type="evidence" value="ECO:0007669"/>
    <property type="project" value="InterPro"/>
</dbReference>